<sequence>MTDYVHYLGDLSNKMFPVYHYWSKFVGWDRQMLWVLACMEHLKQCIKSRRKGRSDEDILALKDHKKCKV</sequence>
<organism evidence="1 2">
    <name type="scientific">Cuscuta australis</name>
    <dbReference type="NCBI Taxonomy" id="267555"/>
    <lineage>
        <taxon>Eukaryota</taxon>
        <taxon>Viridiplantae</taxon>
        <taxon>Streptophyta</taxon>
        <taxon>Embryophyta</taxon>
        <taxon>Tracheophyta</taxon>
        <taxon>Spermatophyta</taxon>
        <taxon>Magnoliopsida</taxon>
        <taxon>eudicotyledons</taxon>
        <taxon>Gunneridae</taxon>
        <taxon>Pentapetalae</taxon>
        <taxon>asterids</taxon>
        <taxon>lamiids</taxon>
        <taxon>Solanales</taxon>
        <taxon>Convolvulaceae</taxon>
        <taxon>Cuscuteae</taxon>
        <taxon>Cuscuta</taxon>
        <taxon>Cuscuta subgen. Grammica</taxon>
        <taxon>Cuscuta sect. Cleistogrammica</taxon>
    </lineage>
</organism>
<protein>
    <submittedName>
        <fullName evidence="1">Uncharacterized protein</fullName>
    </submittedName>
</protein>
<evidence type="ECO:0000313" key="1">
    <source>
        <dbReference type="EMBL" id="RAL38079.1"/>
    </source>
</evidence>
<name>A0A328D158_9ASTE</name>
<dbReference type="EMBL" id="NQVE01000215">
    <property type="protein sequence ID" value="RAL38079.1"/>
    <property type="molecule type" value="Genomic_DNA"/>
</dbReference>
<accession>A0A328D158</accession>
<proteinExistence type="predicted"/>
<gene>
    <name evidence="1" type="ORF">DM860_000773</name>
</gene>
<dbReference type="AlphaFoldDB" id="A0A328D158"/>
<dbReference type="Proteomes" id="UP000249390">
    <property type="component" value="Unassembled WGS sequence"/>
</dbReference>
<comment type="caution">
    <text evidence="1">The sequence shown here is derived from an EMBL/GenBank/DDBJ whole genome shotgun (WGS) entry which is preliminary data.</text>
</comment>
<reference evidence="1 2" key="1">
    <citation type="submission" date="2018-06" db="EMBL/GenBank/DDBJ databases">
        <title>The Genome of Cuscuta australis (Dodder) Provides Insight into the Evolution of Plant Parasitism.</title>
        <authorList>
            <person name="Liu H."/>
        </authorList>
    </citation>
    <scope>NUCLEOTIDE SEQUENCE [LARGE SCALE GENOMIC DNA]</scope>
    <source>
        <strain evidence="2">cv. Yunnan</strain>
        <tissue evidence="1">Vines</tissue>
    </source>
</reference>
<keyword evidence="2" id="KW-1185">Reference proteome</keyword>
<evidence type="ECO:0000313" key="2">
    <source>
        <dbReference type="Proteomes" id="UP000249390"/>
    </source>
</evidence>